<dbReference type="Proteomes" id="UP001446871">
    <property type="component" value="Unassembled WGS sequence"/>
</dbReference>
<proteinExistence type="predicted"/>
<sequence length="233" mass="24696">MTVTVLSRPLPPVTLPTLLPICVELPAPLSAAEFEATQTAPEDCVARLGTMLDDVLMILVAFRLPPTATDDPIWLVSDTVDVEIPGPRKPFVTSVLLPDMVWVLVKTSEDLVVETGVLFVVVIAVETRVTPILSEDSLRPEPEAMAVGVVRLATVVTSLNPVSAPLGTTVMVDVLRVLEPETSIGDDGIIDFPKDTLCVAGAVATPGPVAWWLTAVEGLPRFAPVVMGMTLTG</sequence>
<dbReference type="EMBL" id="JAQQWM010000008">
    <property type="protein sequence ID" value="KAK8053665.1"/>
    <property type="molecule type" value="Genomic_DNA"/>
</dbReference>
<name>A0ABR1U450_9PEZI</name>
<evidence type="ECO:0008006" key="3">
    <source>
        <dbReference type="Google" id="ProtNLM"/>
    </source>
</evidence>
<evidence type="ECO:0000313" key="1">
    <source>
        <dbReference type="EMBL" id="KAK8053665.1"/>
    </source>
</evidence>
<reference evidence="1 2" key="1">
    <citation type="submission" date="2023-01" db="EMBL/GenBank/DDBJ databases">
        <title>Analysis of 21 Apiospora genomes using comparative genomics revels a genus with tremendous synthesis potential of carbohydrate active enzymes and secondary metabolites.</title>
        <authorList>
            <person name="Sorensen T."/>
        </authorList>
    </citation>
    <scope>NUCLEOTIDE SEQUENCE [LARGE SCALE GENOMIC DNA]</scope>
    <source>
        <strain evidence="1 2">CBS 83171</strain>
    </source>
</reference>
<keyword evidence="2" id="KW-1185">Reference proteome</keyword>
<accession>A0ABR1U450</accession>
<gene>
    <name evidence="1" type="ORF">PG996_012966</name>
</gene>
<organism evidence="1 2">
    <name type="scientific">Apiospora saccharicola</name>
    <dbReference type="NCBI Taxonomy" id="335842"/>
    <lineage>
        <taxon>Eukaryota</taxon>
        <taxon>Fungi</taxon>
        <taxon>Dikarya</taxon>
        <taxon>Ascomycota</taxon>
        <taxon>Pezizomycotina</taxon>
        <taxon>Sordariomycetes</taxon>
        <taxon>Xylariomycetidae</taxon>
        <taxon>Amphisphaeriales</taxon>
        <taxon>Apiosporaceae</taxon>
        <taxon>Apiospora</taxon>
    </lineage>
</organism>
<comment type="caution">
    <text evidence="1">The sequence shown here is derived from an EMBL/GenBank/DDBJ whole genome shotgun (WGS) entry which is preliminary data.</text>
</comment>
<evidence type="ECO:0000313" key="2">
    <source>
        <dbReference type="Proteomes" id="UP001446871"/>
    </source>
</evidence>
<protein>
    <recommendedName>
        <fullName evidence="3">Secreted protein</fullName>
    </recommendedName>
</protein>